<dbReference type="EMBL" id="AOIB01000043">
    <property type="protein sequence ID" value="ELY53460.1"/>
    <property type="molecule type" value="Genomic_DNA"/>
</dbReference>
<sequence>MPDQSQSDDESAVYRTFDVDEADPNVSVARTVAELEDVETEELTPLYGCIDHVLEHIFSDPPVPAAEAEITFSYEGYRITVEQDGSAVFRKQGGRE</sequence>
<dbReference type="RefSeq" id="WP_005559896.1">
    <property type="nucleotide sequence ID" value="NZ_AOIB01000043.1"/>
</dbReference>
<dbReference type="STRING" id="1227497.C491_21266"/>
<dbReference type="Pfam" id="PF18545">
    <property type="entry name" value="HalOD1"/>
    <property type="match status" value="1"/>
</dbReference>
<dbReference type="Proteomes" id="UP000011688">
    <property type="component" value="Unassembled WGS sequence"/>
</dbReference>
<proteinExistence type="predicted"/>
<comment type="caution">
    <text evidence="2">The sequence shown here is derived from an EMBL/GenBank/DDBJ whole genome shotgun (WGS) entry which is preliminary data.</text>
</comment>
<evidence type="ECO:0000313" key="2">
    <source>
        <dbReference type="EMBL" id="ELY53460.1"/>
    </source>
</evidence>
<protein>
    <recommendedName>
        <fullName evidence="1">Halobacterial output domain-containing protein</fullName>
    </recommendedName>
</protein>
<organism evidence="2 3">
    <name type="scientific">Natronococcus amylolyticus DSM 10524</name>
    <dbReference type="NCBI Taxonomy" id="1227497"/>
    <lineage>
        <taxon>Archaea</taxon>
        <taxon>Methanobacteriati</taxon>
        <taxon>Methanobacteriota</taxon>
        <taxon>Stenosarchaea group</taxon>
        <taxon>Halobacteria</taxon>
        <taxon>Halobacteriales</taxon>
        <taxon>Natrialbaceae</taxon>
        <taxon>Natronococcus</taxon>
    </lineage>
</organism>
<dbReference type="eggNOG" id="arCOG08928">
    <property type="taxonomic scope" value="Archaea"/>
</dbReference>
<gene>
    <name evidence="2" type="ORF">C491_21266</name>
</gene>
<name>L9WVI3_9EURY</name>
<dbReference type="OrthoDB" id="199137at2157"/>
<keyword evidence="3" id="KW-1185">Reference proteome</keyword>
<dbReference type="InterPro" id="IPR040624">
    <property type="entry name" value="HalOD1"/>
</dbReference>
<accession>L9WVI3</accession>
<evidence type="ECO:0000259" key="1">
    <source>
        <dbReference type="Pfam" id="PF18545"/>
    </source>
</evidence>
<dbReference type="AlphaFoldDB" id="L9WVI3"/>
<feature type="domain" description="Halobacterial output" evidence="1">
    <location>
        <begin position="21"/>
        <end position="87"/>
    </location>
</feature>
<reference evidence="2 3" key="1">
    <citation type="journal article" date="2014" name="PLoS Genet.">
        <title>Phylogenetically driven sequencing of extremely halophilic archaea reveals strategies for static and dynamic osmo-response.</title>
        <authorList>
            <person name="Becker E.A."/>
            <person name="Seitzer P.M."/>
            <person name="Tritt A."/>
            <person name="Larsen D."/>
            <person name="Krusor M."/>
            <person name="Yao A.I."/>
            <person name="Wu D."/>
            <person name="Madern D."/>
            <person name="Eisen J.A."/>
            <person name="Darling A.E."/>
            <person name="Facciotti M.T."/>
        </authorList>
    </citation>
    <scope>NUCLEOTIDE SEQUENCE [LARGE SCALE GENOMIC DNA]</scope>
    <source>
        <strain evidence="2 3">DSM 10524</strain>
    </source>
</reference>
<evidence type="ECO:0000313" key="3">
    <source>
        <dbReference type="Proteomes" id="UP000011688"/>
    </source>
</evidence>